<dbReference type="EMBL" id="JBHSKX010000003">
    <property type="protein sequence ID" value="MFC5368619.1"/>
    <property type="molecule type" value="Genomic_DNA"/>
</dbReference>
<keyword evidence="1" id="KW-0472">Membrane</keyword>
<keyword evidence="1" id="KW-1133">Transmembrane helix</keyword>
<evidence type="ECO:0008006" key="4">
    <source>
        <dbReference type="Google" id="ProtNLM"/>
    </source>
</evidence>
<proteinExistence type="predicted"/>
<comment type="caution">
    <text evidence="2">The sequence shown here is derived from an EMBL/GenBank/DDBJ whole genome shotgun (WGS) entry which is preliminary data.</text>
</comment>
<feature type="transmembrane region" description="Helical" evidence="1">
    <location>
        <begin position="6"/>
        <end position="26"/>
    </location>
</feature>
<protein>
    <recommendedName>
        <fullName evidence="4">SPW repeat-containing protein</fullName>
    </recommendedName>
</protein>
<organism evidence="2 3">
    <name type="scientific">Salinirubrum litoreum</name>
    <dbReference type="NCBI Taxonomy" id="1126234"/>
    <lineage>
        <taxon>Archaea</taxon>
        <taxon>Methanobacteriati</taxon>
        <taxon>Methanobacteriota</taxon>
        <taxon>Stenosarchaea group</taxon>
        <taxon>Halobacteria</taxon>
        <taxon>Halobacteriales</taxon>
        <taxon>Haloferacaceae</taxon>
        <taxon>Salinirubrum</taxon>
    </lineage>
</organism>
<feature type="transmembrane region" description="Helical" evidence="1">
    <location>
        <begin position="88"/>
        <end position="105"/>
    </location>
</feature>
<sequence>MSAELYRPLALVGYPTIGFLVLLQIFSPETVAGLPASTAVGTAMTVFLAWGTLVAVVYKSRWTATGFAVMTAGFAVQTLSGQGIQNRVMIYSLVGLAVLLILIGGKRDSPMSPLDAHFD</sequence>
<keyword evidence="3" id="KW-1185">Reference proteome</keyword>
<gene>
    <name evidence="2" type="ORF">ACFPJ5_16980</name>
</gene>
<name>A0ABD5RF33_9EURY</name>
<evidence type="ECO:0000313" key="3">
    <source>
        <dbReference type="Proteomes" id="UP001596201"/>
    </source>
</evidence>
<feature type="transmembrane region" description="Helical" evidence="1">
    <location>
        <begin position="38"/>
        <end position="58"/>
    </location>
</feature>
<reference evidence="2 3" key="1">
    <citation type="journal article" date="2019" name="Int. J. Syst. Evol. Microbiol.">
        <title>The Global Catalogue of Microorganisms (GCM) 10K type strain sequencing project: providing services to taxonomists for standard genome sequencing and annotation.</title>
        <authorList>
            <consortium name="The Broad Institute Genomics Platform"/>
            <consortium name="The Broad Institute Genome Sequencing Center for Infectious Disease"/>
            <person name="Wu L."/>
            <person name="Ma J."/>
        </authorList>
    </citation>
    <scope>NUCLEOTIDE SEQUENCE [LARGE SCALE GENOMIC DNA]</scope>
    <source>
        <strain evidence="2 3">CGMCC 1.12237</strain>
    </source>
</reference>
<dbReference type="RefSeq" id="WP_227231608.1">
    <property type="nucleotide sequence ID" value="NZ_JAJCVJ010000005.1"/>
</dbReference>
<evidence type="ECO:0000313" key="2">
    <source>
        <dbReference type="EMBL" id="MFC5368619.1"/>
    </source>
</evidence>
<dbReference type="Proteomes" id="UP001596201">
    <property type="component" value="Unassembled WGS sequence"/>
</dbReference>
<keyword evidence="1" id="KW-0812">Transmembrane</keyword>
<dbReference type="AlphaFoldDB" id="A0ABD5RF33"/>
<accession>A0ABD5RF33</accession>
<evidence type="ECO:0000256" key="1">
    <source>
        <dbReference type="SAM" id="Phobius"/>
    </source>
</evidence>